<dbReference type="SUPFAM" id="SSF55729">
    <property type="entry name" value="Acyl-CoA N-acyltransferases (Nat)"/>
    <property type="match status" value="1"/>
</dbReference>
<dbReference type="Proteomes" id="UP000756346">
    <property type="component" value="Unassembled WGS sequence"/>
</dbReference>
<dbReference type="InterPro" id="IPR016181">
    <property type="entry name" value="Acyl_CoA_acyltransferase"/>
</dbReference>
<dbReference type="CDD" id="cd04301">
    <property type="entry name" value="NAT_SF"/>
    <property type="match status" value="1"/>
</dbReference>
<proteinExistence type="predicted"/>
<evidence type="ECO:0000313" key="3">
    <source>
        <dbReference type="Proteomes" id="UP000756346"/>
    </source>
</evidence>
<reference evidence="2" key="1">
    <citation type="journal article" date="2021" name="Nat. Commun.">
        <title>Genetic determinants of endophytism in the Arabidopsis root mycobiome.</title>
        <authorList>
            <person name="Mesny F."/>
            <person name="Miyauchi S."/>
            <person name="Thiergart T."/>
            <person name="Pickel B."/>
            <person name="Atanasova L."/>
            <person name="Karlsson M."/>
            <person name="Huettel B."/>
            <person name="Barry K.W."/>
            <person name="Haridas S."/>
            <person name="Chen C."/>
            <person name="Bauer D."/>
            <person name="Andreopoulos W."/>
            <person name="Pangilinan J."/>
            <person name="LaButti K."/>
            <person name="Riley R."/>
            <person name="Lipzen A."/>
            <person name="Clum A."/>
            <person name="Drula E."/>
            <person name="Henrissat B."/>
            <person name="Kohler A."/>
            <person name="Grigoriev I.V."/>
            <person name="Martin F.M."/>
            <person name="Hacquard S."/>
        </authorList>
    </citation>
    <scope>NUCLEOTIDE SEQUENCE</scope>
    <source>
        <strain evidence="2">MPI-CAGE-CH-0230</strain>
    </source>
</reference>
<evidence type="ECO:0000259" key="1">
    <source>
        <dbReference type="PROSITE" id="PS51186"/>
    </source>
</evidence>
<dbReference type="GeneID" id="70186890"/>
<comment type="caution">
    <text evidence="2">The sequence shown here is derived from an EMBL/GenBank/DDBJ whole genome shotgun (WGS) entry which is preliminary data.</text>
</comment>
<protein>
    <recommendedName>
        <fullName evidence="1">N-acetyltransferase domain-containing protein</fullName>
    </recommendedName>
</protein>
<dbReference type="Gene3D" id="3.40.630.30">
    <property type="match status" value="1"/>
</dbReference>
<keyword evidence="3" id="KW-1185">Reference proteome</keyword>
<dbReference type="GO" id="GO:0016747">
    <property type="term" value="F:acyltransferase activity, transferring groups other than amino-acyl groups"/>
    <property type="evidence" value="ECO:0007669"/>
    <property type="project" value="InterPro"/>
</dbReference>
<name>A0A9P8XUT9_9PEZI</name>
<dbReference type="Pfam" id="PF00583">
    <property type="entry name" value="Acetyltransf_1"/>
    <property type="match status" value="1"/>
</dbReference>
<evidence type="ECO:0000313" key="2">
    <source>
        <dbReference type="EMBL" id="KAH7018503.1"/>
    </source>
</evidence>
<feature type="domain" description="N-acetyltransferase" evidence="1">
    <location>
        <begin position="124"/>
        <end position="216"/>
    </location>
</feature>
<dbReference type="OrthoDB" id="544277at2759"/>
<dbReference type="PANTHER" id="PTHR42791:SF1">
    <property type="entry name" value="N-ACETYLTRANSFERASE DOMAIN-CONTAINING PROTEIN"/>
    <property type="match status" value="1"/>
</dbReference>
<dbReference type="InterPro" id="IPR052523">
    <property type="entry name" value="Trichothecene_AcTrans"/>
</dbReference>
<dbReference type="AlphaFoldDB" id="A0A9P8XUT9"/>
<accession>A0A9P8XUT9</accession>
<dbReference type="PANTHER" id="PTHR42791">
    <property type="entry name" value="GNAT FAMILY ACETYLTRANSFERASE"/>
    <property type="match status" value="1"/>
</dbReference>
<organism evidence="2 3">
    <name type="scientific">Microdochium trichocladiopsis</name>
    <dbReference type="NCBI Taxonomy" id="1682393"/>
    <lineage>
        <taxon>Eukaryota</taxon>
        <taxon>Fungi</taxon>
        <taxon>Dikarya</taxon>
        <taxon>Ascomycota</taxon>
        <taxon>Pezizomycotina</taxon>
        <taxon>Sordariomycetes</taxon>
        <taxon>Xylariomycetidae</taxon>
        <taxon>Xylariales</taxon>
        <taxon>Microdochiaceae</taxon>
        <taxon>Microdochium</taxon>
    </lineage>
</organism>
<dbReference type="EMBL" id="JAGTJQ010000011">
    <property type="protein sequence ID" value="KAH7018503.1"/>
    <property type="molecule type" value="Genomic_DNA"/>
</dbReference>
<sequence>MPERVERAVEVLTPEFYDDAVFKYLLCHLTNEKERNKLLHGLMRVLVKVAVLEHGAVLEVSNWGAAAVLCPPGTKLDSPVSLVRAKAVPFMLKIGAKNIPRLFTQPEAAEKFKQTVLTREEKKRVWYCFIIATASDRRRQGLASKLLQEMQRLAVADGNRCLWLEASSAAARKTYEKQGFVAVGEMKFGQGLVDGKGDLDKHGEGVVSWPMVWRPPKVALSA</sequence>
<gene>
    <name evidence="2" type="ORF">B0I36DRAFT_354777</name>
</gene>
<dbReference type="InterPro" id="IPR000182">
    <property type="entry name" value="GNAT_dom"/>
</dbReference>
<dbReference type="PROSITE" id="PS51186">
    <property type="entry name" value="GNAT"/>
    <property type="match status" value="1"/>
</dbReference>
<dbReference type="RefSeq" id="XP_046006770.1">
    <property type="nucleotide sequence ID" value="XM_046157344.1"/>
</dbReference>